<comment type="caution">
    <text evidence="8">The sequence shown here is derived from an EMBL/GenBank/DDBJ whole genome shotgun (WGS) entry which is preliminary data.</text>
</comment>
<keyword evidence="6" id="KW-0812">Transmembrane</keyword>
<dbReference type="InterPro" id="IPR003245">
    <property type="entry name" value="Phytocyanin_dom"/>
</dbReference>
<feature type="region of interest" description="Disordered" evidence="5">
    <location>
        <begin position="138"/>
        <end position="165"/>
    </location>
</feature>
<proteinExistence type="predicted"/>
<feature type="compositionally biased region" description="Low complexity" evidence="5">
    <location>
        <begin position="148"/>
        <end position="165"/>
    </location>
</feature>
<dbReference type="EMBL" id="JBJXBP010000006">
    <property type="protein sequence ID" value="KAL3824222.1"/>
    <property type="molecule type" value="Genomic_DNA"/>
</dbReference>
<evidence type="ECO:0000256" key="5">
    <source>
        <dbReference type="SAM" id="MobiDB-lite"/>
    </source>
</evidence>
<sequence length="193" mass="20307">MDKASYLIVFHAIFAVLMLYYTASAQNVFVVGGDMGWEIPPNSSVSYSNWVSGRTFMVGDTLEFNFVTNEHDVLRVPEASYNACSQDNAIGTPMLSGPLNITLDSVGNHYYICTFGRHCQAGQRLAITVASATSPGGANQPDACAPISPNAGGPSPAMAPPGGFSPDSASSSVTASFMLILLTCAGMMAFILF</sequence>
<organism evidence="8 9">
    <name type="scientific">Penstemon smallii</name>
    <dbReference type="NCBI Taxonomy" id="265156"/>
    <lineage>
        <taxon>Eukaryota</taxon>
        <taxon>Viridiplantae</taxon>
        <taxon>Streptophyta</taxon>
        <taxon>Embryophyta</taxon>
        <taxon>Tracheophyta</taxon>
        <taxon>Spermatophyta</taxon>
        <taxon>Magnoliopsida</taxon>
        <taxon>eudicotyledons</taxon>
        <taxon>Gunneridae</taxon>
        <taxon>Pentapetalae</taxon>
        <taxon>asterids</taxon>
        <taxon>lamiids</taxon>
        <taxon>Lamiales</taxon>
        <taxon>Plantaginaceae</taxon>
        <taxon>Cheloneae</taxon>
        <taxon>Penstemon</taxon>
    </lineage>
</organism>
<evidence type="ECO:0000256" key="1">
    <source>
        <dbReference type="ARBA" id="ARBA00022723"/>
    </source>
</evidence>
<keyword evidence="2" id="KW-0186">Copper</keyword>
<keyword evidence="9" id="KW-1185">Reference proteome</keyword>
<evidence type="ECO:0000256" key="2">
    <source>
        <dbReference type="ARBA" id="ARBA00023008"/>
    </source>
</evidence>
<dbReference type="InterPro" id="IPR028871">
    <property type="entry name" value="BlueCu_1_BS"/>
</dbReference>
<dbReference type="PROSITE" id="PS51485">
    <property type="entry name" value="PHYTOCYANIN"/>
    <property type="match status" value="1"/>
</dbReference>
<keyword evidence="6" id="KW-0472">Membrane</keyword>
<feature type="transmembrane region" description="Helical" evidence="6">
    <location>
        <begin position="6"/>
        <end position="23"/>
    </location>
</feature>
<name>A0ABD3SI34_9LAMI</name>
<keyword evidence="6" id="KW-1133">Transmembrane helix</keyword>
<dbReference type="PANTHER" id="PTHR33021:SF189">
    <property type="entry name" value="CUCUMBER PEELING CUPREDOXIN-LIKE"/>
    <property type="match status" value="1"/>
</dbReference>
<feature type="transmembrane region" description="Helical" evidence="6">
    <location>
        <begin position="173"/>
        <end position="192"/>
    </location>
</feature>
<feature type="domain" description="Phytocyanin" evidence="7">
    <location>
        <begin position="27"/>
        <end position="131"/>
    </location>
</feature>
<dbReference type="FunFam" id="2.60.40.420:FF:000034">
    <property type="entry name" value="Cupredoxin superfamily protein"/>
    <property type="match status" value="1"/>
</dbReference>
<keyword evidence="4" id="KW-0325">Glycoprotein</keyword>
<dbReference type="Gene3D" id="2.60.40.420">
    <property type="entry name" value="Cupredoxins - blue copper proteins"/>
    <property type="match status" value="1"/>
</dbReference>
<protein>
    <recommendedName>
        <fullName evidence="7">Phytocyanin domain-containing protein</fullName>
    </recommendedName>
</protein>
<dbReference type="InterPro" id="IPR008972">
    <property type="entry name" value="Cupredoxin"/>
</dbReference>
<dbReference type="Pfam" id="PF02298">
    <property type="entry name" value="Cu_bind_like"/>
    <property type="match status" value="1"/>
</dbReference>
<evidence type="ECO:0000256" key="6">
    <source>
        <dbReference type="SAM" id="Phobius"/>
    </source>
</evidence>
<dbReference type="PANTHER" id="PTHR33021">
    <property type="entry name" value="BLUE COPPER PROTEIN"/>
    <property type="match status" value="1"/>
</dbReference>
<accession>A0ABD3SI34</accession>
<dbReference type="GO" id="GO:0046872">
    <property type="term" value="F:metal ion binding"/>
    <property type="evidence" value="ECO:0007669"/>
    <property type="project" value="UniProtKB-KW"/>
</dbReference>
<dbReference type="AlphaFoldDB" id="A0ABD3SI34"/>
<gene>
    <name evidence="8" type="ORF">ACJIZ3_020251</name>
</gene>
<evidence type="ECO:0000259" key="7">
    <source>
        <dbReference type="PROSITE" id="PS51485"/>
    </source>
</evidence>
<dbReference type="Proteomes" id="UP001634393">
    <property type="component" value="Unassembled WGS sequence"/>
</dbReference>
<dbReference type="InterPro" id="IPR039391">
    <property type="entry name" value="Phytocyanin-like"/>
</dbReference>
<evidence type="ECO:0000256" key="3">
    <source>
        <dbReference type="ARBA" id="ARBA00023157"/>
    </source>
</evidence>
<reference evidence="8 9" key="1">
    <citation type="submission" date="2024-12" db="EMBL/GenBank/DDBJ databases">
        <title>The unique morphological basis and parallel evolutionary history of personate flowers in Penstemon.</title>
        <authorList>
            <person name="Depatie T.H."/>
            <person name="Wessinger C.A."/>
        </authorList>
    </citation>
    <scope>NUCLEOTIDE SEQUENCE [LARGE SCALE GENOMIC DNA]</scope>
    <source>
        <strain evidence="8">WTNN_2</strain>
        <tissue evidence="8">Leaf</tissue>
    </source>
</reference>
<evidence type="ECO:0000313" key="8">
    <source>
        <dbReference type="EMBL" id="KAL3824222.1"/>
    </source>
</evidence>
<keyword evidence="3" id="KW-1015">Disulfide bond</keyword>
<dbReference type="PROSITE" id="PS00196">
    <property type="entry name" value="COPPER_BLUE"/>
    <property type="match status" value="1"/>
</dbReference>
<dbReference type="SUPFAM" id="SSF49503">
    <property type="entry name" value="Cupredoxins"/>
    <property type="match status" value="1"/>
</dbReference>
<evidence type="ECO:0000256" key="4">
    <source>
        <dbReference type="ARBA" id="ARBA00023180"/>
    </source>
</evidence>
<keyword evidence="1" id="KW-0479">Metal-binding</keyword>
<evidence type="ECO:0000313" key="9">
    <source>
        <dbReference type="Proteomes" id="UP001634393"/>
    </source>
</evidence>